<proteinExistence type="predicted"/>
<dbReference type="EMBL" id="PTRA01000002">
    <property type="protein sequence ID" value="PQA56926.1"/>
    <property type="molecule type" value="Genomic_DNA"/>
</dbReference>
<name>A0A2S7IKB1_9BACT</name>
<dbReference type="Proteomes" id="UP000239590">
    <property type="component" value="Unassembled WGS sequence"/>
</dbReference>
<keyword evidence="1" id="KW-1133">Transmembrane helix</keyword>
<protein>
    <recommendedName>
        <fullName evidence="4">DUF3185 domain-containing protein</fullName>
    </recommendedName>
</protein>
<feature type="transmembrane region" description="Helical" evidence="1">
    <location>
        <begin position="46"/>
        <end position="65"/>
    </location>
</feature>
<keyword evidence="3" id="KW-1185">Reference proteome</keyword>
<evidence type="ECO:0000313" key="2">
    <source>
        <dbReference type="EMBL" id="PQA56926.1"/>
    </source>
</evidence>
<evidence type="ECO:0000256" key="1">
    <source>
        <dbReference type="SAM" id="Phobius"/>
    </source>
</evidence>
<accession>A0A2S7IKB1</accession>
<evidence type="ECO:0000313" key="3">
    <source>
        <dbReference type="Proteomes" id="UP000239590"/>
    </source>
</evidence>
<comment type="caution">
    <text evidence="2">The sequence shown here is derived from an EMBL/GenBank/DDBJ whole genome shotgun (WGS) entry which is preliminary data.</text>
</comment>
<keyword evidence="1" id="KW-0812">Transmembrane</keyword>
<dbReference type="RefSeq" id="WP_104714501.1">
    <property type="nucleotide sequence ID" value="NZ_PTRA01000002.1"/>
</dbReference>
<gene>
    <name evidence="2" type="ORF">C5O19_16460</name>
</gene>
<reference evidence="3" key="1">
    <citation type="submission" date="2018-02" db="EMBL/GenBank/DDBJ databases">
        <title>Genome sequencing of Solimonas sp. HR-BB.</title>
        <authorList>
            <person name="Lee Y."/>
            <person name="Jeon C.O."/>
        </authorList>
    </citation>
    <scope>NUCLEOTIDE SEQUENCE [LARGE SCALE GENOMIC DNA]</scope>
    <source>
        <strain evidence="3">HR-U</strain>
    </source>
</reference>
<keyword evidence="1" id="KW-0472">Membrane</keyword>
<evidence type="ECO:0008006" key="4">
    <source>
        <dbReference type="Google" id="ProtNLM"/>
    </source>
</evidence>
<dbReference type="OrthoDB" id="1375121at2"/>
<organism evidence="2 3">
    <name type="scientific">Siphonobacter curvatus</name>
    <dbReference type="NCBI Taxonomy" id="2094562"/>
    <lineage>
        <taxon>Bacteria</taxon>
        <taxon>Pseudomonadati</taxon>
        <taxon>Bacteroidota</taxon>
        <taxon>Cytophagia</taxon>
        <taxon>Cytophagales</taxon>
        <taxon>Cytophagaceae</taxon>
        <taxon>Siphonobacter</taxon>
    </lineage>
</organism>
<sequence length="70" mass="7527">MKTAGLLLIVVGAIMLVWTGFSFTKKEKVLDIGPLEVSADKKETVNWPPYIGAILVVGGIAVVAMSRRRA</sequence>
<dbReference type="AlphaFoldDB" id="A0A2S7IKB1"/>